<dbReference type="OrthoDB" id="2672326at2759"/>
<evidence type="ECO:0000313" key="3">
    <source>
        <dbReference type="Proteomes" id="UP000683000"/>
    </source>
</evidence>
<protein>
    <submittedName>
        <fullName evidence="2">Uncharacterized protein</fullName>
    </submittedName>
</protein>
<dbReference type="Proteomes" id="UP000683000">
    <property type="component" value="Unassembled WGS sequence"/>
</dbReference>
<feature type="region of interest" description="Disordered" evidence="1">
    <location>
        <begin position="815"/>
        <end position="1010"/>
    </location>
</feature>
<sequence length="1010" mass="111465">MAPPKKKTSLRPTQGFALDAREVQIVEQLDPQVQNTWRLQRGIRQSLLGYAVLDLLHFGEKLKFGSWNSRPLKTAHVQRLQASFQQNGLERFDEKSVIPLVMDKAIVDQTSLTNDPAPSDSSKLPNLKFTTSEDSITTIKCAGGRHRFEALKCYLKDRQQTYDTVQNRRAELEQVEDAQLSPEDVQFYNKDSVKELQHLGGILTYGGRWLVAIYDETSLLADGIELAQYLSRNETRHIYMETDEEKVIMEIQLLATLSDEKRAQRLKELRSINSSAKKANPLVTVVNTESAFKATELLVTHSSYFLDMAEMNVKWLYSELCGVHGGLMCAAIAAMADRLDLCLTDVVLKLEDVDSLLAASVDEDATKIKQKMSQFRQAKKVEALQNLLPPLLCIIDEAWQEAVVVPAANAIGCMSDDDYNPVFEQYVNAATVALSKHINESDLRSKVPRSLHPLIDSVPAKFKLVSLNCTSNLCGLPVLTRSPLVSLVNHFKRIPLTLQELLSVVLNNYGACLALDVALPASSALHTQRVQTSKELAQVLPSRSDKDKEVGQVANDTLKKLRARVKQPSQEDAQVAKLQKECGALAKAMYMACKPREAIPLKTKVNLSIQGTRLLLNSAWNWTAISSSSRSRDFHLIAGAAVLEFNIIAEYRDQLLESTPAAVLLRSSVAAQLQPHLKKQSIFVARSKPSTSSDPDTPFVFADQIIPSPTKELFDIADMLPPWVSHQDKGEDQLLIQKIVHAVEKCPLAWQDPFNSESKSPALNKGVHKVLQRLVDELETNAYRKRSGDMDGTIEEDEEEGISLGIIFRGCDGRTLLPTGRRGKNPSNRTGRIKLLPQVSNKVPAVPDAEDSDDQGNVPTAPQAQSNVPTASEAEHGDNQDKVPPTTPKADDGDDQDEVTRSSPTPTQVAKDFDKLYPPAQRTSPNPSAVLSPAVSLGPERHQGSSTAPDAHDPKSPPTVSTVPSSTHQHHPSPTATAASNSREKRLRNLDETDSRSKKRVKGAARFAQS</sequence>
<feature type="compositionally biased region" description="Basic and acidic residues" evidence="1">
    <location>
        <begin position="982"/>
        <end position="996"/>
    </location>
</feature>
<accession>A0A8I2YDB8</accession>
<dbReference type="EMBL" id="JAGFBS010000061">
    <property type="protein sequence ID" value="KAG6369904.1"/>
    <property type="molecule type" value="Genomic_DNA"/>
</dbReference>
<name>A0A8I2YDB8_9AGAM</name>
<evidence type="ECO:0000256" key="1">
    <source>
        <dbReference type="SAM" id="MobiDB-lite"/>
    </source>
</evidence>
<keyword evidence="3" id="KW-1185">Reference proteome</keyword>
<feature type="compositionally biased region" description="Polar residues" evidence="1">
    <location>
        <begin position="855"/>
        <end position="870"/>
    </location>
</feature>
<gene>
    <name evidence="2" type="ORF">JVT61DRAFT_13369</name>
</gene>
<proteinExistence type="predicted"/>
<comment type="caution">
    <text evidence="2">The sequence shown here is derived from an EMBL/GenBank/DDBJ whole genome shotgun (WGS) entry which is preliminary data.</text>
</comment>
<feature type="compositionally biased region" description="Low complexity" evidence="1">
    <location>
        <begin position="958"/>
        <end position="979"/>
    </location>
</feature>
<dbReference type="AlphaFoldDB" id="A0A8I2YDB8"/>
<reference evidence="2" key="1">
    <citation type="submission" date="2021-03" db="EMBL/GenBank/DDBJ databases">
        <title>Evolutionary innovations through gain and loss of genes in the ectomycorrhizal Boletales.</title>
        <authorList>
            <person name="Wu G."/>
            <person name="Miyauchi S."/>
            <person name="Morin E."/>
            <person name="Yang Z.-L."/>
            <person name="Xu J."/>
            <person name="Martin F.M."/>
        </authorList>
    </citation>
    <scope>NUCLEOTIDE SEQUENCE</scope>
    <source>
        <strain evidence="2">BR01</strain>
    </source>
</reference>
<evidence type="ECO:0000313" key="2">
    <source>
        <dbReference type="EMBL" id="KAG6369904.1"/>
    </source>
</evidence>
<organism evidence="2 3">
    <name type="scientific">Boletus reticuloceps</name>
    <dbReference type="NCBI Taxonomy" id="495285"/>
    <lineage>
        <taxon>Eukaryota</taxon>
        <taxon>Fungi</taxon>
        <taxon>Dikarya</taxon>
        <taxon>Basidiomycota</taxon>
        <taxon>Agaricomycotina</taxon>
        <taxon>Agaricomycetes</taxon>
        <taxon>Agaricomycetidae</taxon>
        <taxon>Boletales</taxon>
        <taxon>Boletineae</taxon>
        <taxon>Boletaceae</taxon>
        <taxon>Boletoideae</taxon>
        <taxon>Boletus</taxon>
    </lineage>
</organism>